<organism evidence="2">
    <name type="scientific">Streptomyces sp. NBC_00119</name>
    <dbReference type="NCBI Taxonomy" id="2975659"/>
    <lineage>
        <taxon>Bacteria</taxon>
        <taxon>Bacillati</taxon>
        <taxon>Actinomycetota</taxon>
        <taxon>Actinomycetes</taxon>
        <taxon>Kitasatosporales</taxon>
        <taxon>Streptomycetaceae</taxon>
        <taxon>Streptomyces</taxon>
    </lineage>
</organism>
<evidence type="ECO:0000313" key="2">
    <source>
        <dbReference type="EMBL" id="WTS16911.1"/>
    </source>
</evidence>
<dbReference type="Pfam" id="PF12625">
    <property type="entry name" value="Arabinose_bd"/>
    <property type="match status" value="1"/>
</dbReference>
<feature type="domain" description="HTH-type transcriptional regulator AraC-type N-terminal" evidence="1">
    <location>
        <begin position="2"/>
        <end position="63"/>
    </location>
</feature>
<dbReference type="AlphaFoldDB" id="A0AAU1UJB7"/>
<evidence type="ECO:0000259" key="1">
    <source>
        <dbReference type="Pfam" id="PF12625"/>
    </source>
</evidence>
<protein>
    <submittedName>
        <fullName evidence="2">AraC family transcriptional regulator</fullName>
    </submittedName>
</protein>
<dbReference type="EMBL" id="CP108195">
    <property type="protein sequence ID" value="WTS16911.1"/>
    <property type="molecule type" value="Genomic_DNA"/>
</dbReference>
<gene>
    <name evidence="2" type="ORF">OHU69_41150</name>
</gene>
<dbReference type="InterPro" id="IPR032687">
    <property type="entry name" value="AraC-type_N"/>
</dbReference>
<proteinExistence type="predicted"/>
<reference evidence="2" key="1">
    <citation type="submission" date="2022-10" db="EMBL/GenBank/DDBJ databases">
        <title>The complete genomes of actinobacterial strains from the NBC collection.</title>
        <authorList>
            <person name="Joergensen T.S."/>
            <person name="Alvarez Arevalo M."/>
            <person name="Sterndorff E.B."/>
            <person name="Faurdal D."/>
            <person name="Vuksanovic O."/>
            <person name="Mourched A.-S."/>
            <person name="Charusanti P."/>
            <person name="Shaw S."/>
            <person name="Blin K."/>
            <person name="Weber T."/>
        </authorList>
    </citation>
    <scope>NUCLEOTIDE SEQUENCE</scope>
    <source>
        <strain evidence="2">NBC_00119</strain>
    </source>
</reference>
<name>A0AAU1UJB7_9ACTN</name>
<sequence>MRSHGIEPPAAGDYDTFLPYASVAAVIGDAAQELDCPDFGMRLARKQGIQMLGPIAACSHQAPRNPPLPPS</sequence>
<accession>A0AAU1UJB7</accession>